<feature type="active site" evidence="6">
    <location>
        <position position="123"/>
    </location>
</feature>
<evidence type="ECO:0000256" key="3">
    <source>
        <dbReference type="ARBA" id="ARBA00013208"/>
    </source>
</evidence>
<dbReference type="PANTHER" id="PTHR43390">
    <property type="entry name" value="SIGNAL PEPTIDASE I"/>
    <property type="match status" value="1"/>
</dbReference>
<dbReference type="InterPro" id="IPR000223">
    <property type="entry name" value="Pept_S26A_signal_pept_1"/>
</dbReference>
<dbReference type="GO" id="GO:0009003">
    <property type="term" value="F:signal peptidase activity"/>
    <property type="evidence" value="ECO:0007669"/>
    <property type="project" value="UniProtKB-EC"/>
</dbReference>
<organism evidence="9 10">
    <name type="scientific">Neisseria subflava NJ9703</name>
    <dbReference type="NCBI Taxonomy" id="546268"/>
    <lineage>
        <taxon>Bacteria</taxon>
        <taxon>Pseudomonadati</taxon>
        <taxon>Pseudomonadota</taxon>
        <taxon>Betaproteobacteria</taxon>
        <taxon>Neisseriales</taxon>
        <taxon>Neisseriaceae</taxon>
        <taxon>Neisseria</taxon>
    </lineage>
</organism>
<reference evidence="9 10" key="1">
    <citation type="submission" date="2010-01" db="EMBL/GenBank/DDBJ databases">
        <authorList>
            <person name="Weinstock G."/>
            <person name="Sodergren E."/>
            <person name="Clifton S."/>
            <person name="Fulton L."/>
            <person name="Fulton B."/>
            <person name="Courtney L."/>
            <person name="Fronick C."/>
            <person name="Harrison M."/>
            <person name="Strong C."/>
            <person name="Farmer C."/>
            <person name="Delahaunty K."/>
            <person name="Markovic C."/>
            <person name="Hall O."/>
            <person name="Minx P."/>
            <person name="Tomlinson C."/>
            <person name="Mitreva M."/>
            <person name="Nelson J."/>
            <person name="Hou S."/>
            <person name="Wollam A."/>
            <person name="Pepin K.H."/>
            <person name="Johnson M."/>
            <person name="Bhonagiri V."/>
            <person name="Nash W.E."/>
            <person name="Warren W."/>
            <person name="Chinwalla A."/>
            <person name="Mardis E.R."/>
            <person name="Wilson R.K."/>
        </authorList>
    </citation>
    <scope>NUCLEOTIDE SEQUENCE [LARGE SCALE GENOMIC DNA]</scope>
    <source>
        <strain evidence="9 10">NJ9703</strain>
    </source>
</reference>
<dbReference type="Gene3D" id="2.10.109.10">
    <property type="entry name" value="Umud Fragment, subunit A"/>
    <property type="match status" value="1"/>
</dbReference>
<dbReference type="GO" id="GO:0004252">
    <property type="term" value="F:serine-type endopeptidase activity"/>
    <property type="evidence" value="ECO:0007669"/>
    <property type="project" value="InterPro"/>
</dbReference>
<dbReference type="InterPro" id="IPR019533">
    <property type="entry name" value="Peptidase_S26"/>
</dbReference>
<feature type="transmembrane region" description="Helical" evidence="7">
    <location>
        <begin position="58"/>
        <end position="75"/>
    </location>
</feature>
<comment type="subcellular location">
    <subcellularLocation>
        <location evidence="7">Membrane</location>
        <topology evidence="7">Single-pass type II membrane protein</topology>
    </subcellularLocation>
</comment>
<keyword evidence="7" id="KW-0812">Transmembrane</keyword>
<name>A0A9W5MZ76_NEISU</name>
<feature type="domain" description="Peptidase S26" evidence="8">
    <location>
        <begin position="95"/>
        <end position="326"/>
    </location>
</feature>
<comment type="similarity">
    <text evidence="2 7">Belongs to the peptidase S26 family.</text>
</comment>
<keyword evidence="7" id="KW-1133">Transmembrane helix</keyword>
<dbReference type="PROSITE" id="PS00760">
    <property type="entry name" value="SPASE_I_2"/>
    <property type="match status" value="1"/>
</dbReference>
<dbReference type="Pfam" id="PF10502">
    <property type="entry name" value="Peptidase_S26"/>
    <property type="match status" value="1"/>
</dbReference>
<dbReference type="EMBL" id="ACEO02000006">
    <property type="protein sequence ID" value="EFC52117.1"/>
    <property type="molecule type" value="Genomic_DNA"/>
</dbReference>
<accession>A0A9W5MZ76</accession>
<dbReference type="PRINTS" id="PR00727">
    <property type="entry name" value="LEADERPTASE"/>
</dbReference>
<evidence type="ECO:0000256" key="5">
    <source>
        <dbReference type="ARBA" id="ARBA00022801"/>
    </source>
</evidence>
<dbReference type="AlphaFoldDB" id="A0A9W5MZ76"/>
<keyword evidence="5 7" id="KW-0378">Hydrolase</keyword>
<dbReference type="GO" id="GO:0006465">
    <property type="term" value="P:signal peptide processing"/>
    <property type="evidence" value="ECO:0007669"/>
    <property type="project" value="InterPro"/>
</dbReference>
<keyword evidence="7" id="KW-0645">Protease</keyword>
<dbReference type="SUPFAM" id="SSF51306">
    <property type="entry name" value="LexA/Signal peptidase"/>
    <property type="match status" value="1"/>
</dbReference>
<comment type="catalytic activity">
    <reaction evidence="1 7">
        <text>Cleavage of hydrophobic, N-terminal signal or leader sequences from secreted and periplasmic proteins.</text>
        <dbReference type="EC" id="3.4.21.89"/>
    </reaction>
</comment>
<evidence type="ECO:0000256" key="7">
    <source>
        <dbReference type="RuleBase" id="RU362042"/>
    </source>
</evidence>
<evidence type="ECO:0000259" key="8">
    <source>
        <dbReference type="Pfam" id="PF10502"/>
    </source>
</evidence>
<feature type="transmembrane region" description="Helical" evidence="7">
    <location>
        <begin position="95"/>
        <end position="113"/>
    </location>
</feature>
<feature type="transmembrane region" description="Helical" evidence="7">
    <location>
        <begin position="33"/>
        <end position="52"/>
    </location>
</feature>
<evidence type="ECO:0000256" key="2">
    <source>
        <dbReference type="ARBA" id="ARBA00009370"/>
    </source>
</evidence>
<protein>
    <recommendedName>
        <fullName evidence="4 7">Signal peptidase I</fullName>
        <ecNumber evidence="3 7">3.4.21.89</ecNumber>
    </recommendedName>
</protein>
<evidence type="ECO:0000256" key="1">
    <source>
        <dbReference type="ARBA" id="ARBA00000677"/>
    </source>
</evidence>
<dbReference type="RefSeq" id="WP_004520142.1">
    <property type="nucleotide sequence ID" value="NZ_ACEO02000006.1"/>
</dbReference>
<dbReference type="InterPro" id="IPR036286">
    <property type="entry name" value="LexA/Signal_pep-like_sf"/>
</dbReference>
<evidence type="ECO:0000256" key="6">
    <source>
        <dbReference type="PIRSR" id="PIRSR600223-1"/>
    </source>
</evidence>
<evidence type="ECO:0000313" key="9">
    <source>
        <dbReference type="EMBL" id="EFC52117.1"/>
    </source>
</evidence>
<dbReference type="GO" id="GO:0016020">
    <property type="term" value="C:membrane"/>
    <property type="evidence" value="ECO:0007669"/>
    <property type="project" value="UniProtKB-SubCell"/>
</dbReference>
<keyword evidence="7" id="KW-0472">Membrane</keyword>
<sequence length="339" mass="37892">MSINLTLGAIVVLLAGLILNFKSSKERQENGEWSSGLQWSYLLCMVGVFGILSEYMSFTAVLLVFVVFTGIVWAIHKGRLKKSETGEDNAHFTDYMGGFFPIILVIFVLRSFIAEPFQIPSSSMRPGLVKGDFILVNKFSYGIRLPILNKVIIPVGNIARGDVVVFNYPLQPEMNYIKRIVGIPGDVVEYRDKVLTVNGEIISEKPNGNYQYADDTDPSMIHTLERFHTALNGKNFDVIKEAGQPSVSIAVLNKYTSEVMPESNYSLETSGLENCEYAEDGNGFICKVPEGRYFAMGDNRDNSADSRYWGFVDDKLIVGKAFFVWMNFGELSRIGTSIQ</sequence>
<dbReference type="CDD" id="cd06530">
    <property type="entry name" value="S26_SPase_I"/>
    <property type="match status" value="1"/>
</dbReference>
<dbReference type="NCBIfam" id="TIGR02227">
    <property type="entry name" value="sigpep_I_bact"/>
    <property type="match status" value="1"/>
</dbReference>
<comment type="caution">
    <text evidence="7">Lacks conserved residue(s) required for the propagation of feature annotation.</text>
</comment>
<evidence type="ECO:0000256" key="4">
    <source>
        <dbReference type="ARBA" id="ARBA00019232"/>
    </source>
</evidence>
<dbReference type="Proteomes" id="UP000004621">
    <property type="component" value="Unassembled WGS sequence"/>
</dbReference>
<comment type="caution">
    <text evidence="9">The sequence shown here is derived from an EMBL/GenBank/DDBJ whole genome shotgun (WGS) entry which is preliminary data.</text>
</comment>
<dbReference type="EC" id="3.4.21.89" evidence="3 7"/>
<feature type="active site" evidence="6">
    <location>
        <position position="178"/>
    </location>
</feature>
<evidence type="ECO:0000313" key="10">
    <source>
        <dbReference type="Proteomes" id="UP000004621"/>
    </source>
</evidence>
<dbReference type="PANTHER" id="PTHR43390:SF1">
    <property type="entry name" value="CHLOROPLAST PROCESSING PEPTIDASE"/>
    <property type="match status" value="1"/>
</dbReference>
<gene>
    <name evidence="9" type="primary">lepB</name>
    <name evidence="9" type="ORF">NEISUBOT_04521</name>
</gene>
<feature type="transmembrane region" description="Helical" evidence="7">
    <location>
        <begin position="6"/>
        <end position="21"/>
    </location>
</feature>
<proteinExistence type="inferred from homology"/>
<dbReference type="InterPro" id="IPR019757">
    <property type="entry name" value="Pept_S26A_signal_pept_1_Lys-AS"/>
</dbReference>